<gene>
    <name evidence="1" type="ORF">BECKTUN1418E_GA0071001_110813</name>
</gene>
<name>A0A451AHJ0_9GAMM</name>
<protein>
    <submittedName>
        <fullName evidence="1">Uncharacterized protein</fullName>
    </submittedName>
</protein>
<evidence type="ECO:0000313" key="1">
    <source>
        <dbReference type="EMBL" id="VFK65513.1"/>
    </source>
</evidence>
<dbReference type="EMBL" id="CAADFV010000108">
    <property type="protein sequence ID" value="VFK65513.1"/>
    <property type="molecule type" value="Genomic_DNA"/>
</dbReference>
<accession>A0A451AHJ0</accession>
<reference evidence="1" key="1">
    <citation type="submission" date="2019-02" db="EMBL/GenBank/DDBJ databases">
        <authorList>
            <person name="Gruber-Vodicka R. H."/>
            <person name="Seah K. B. B."/>
        </authorList>
    </citation>
    <scope>NUCLEOTIDE SEQUENCE</scope>
    <source>
        <strain evidence="1">BECK_BY2</strain>
    </source>
</reference>
<dbReference type="AlphaFoldDB" id="A0A451AHJ0"/>
<sequence>MKASVGMVAEFRNMYQRLAPRLKGGVDLAPYMLLPGFLFFRYVNLFISRSALQMSHPLAGPCQQGKQNPRGSSMRFLRCRKAREKPQYAPSVFNGKCRLSEYAKVEPSIIGI</sequence>
<proteinExistence type="predicted"/>
<organism evidence="1">
    <name type="scientific">Candidatus Kentrum sp. TUN</name>
    <dbReference type="NCBI Taxonomy" id="2126343"/>
    <lineage>
        <taxon>Bacteria</taxon>
        <taxon>Pseudomonadati</taxon>
        <taxon>Pseudomonadota</taxon>
        <taxon>Gammaproteobacteria</taxon>
        <taxon>Candidatus Kentrum</taxon>
    </lineage>
</organism>